<evidence type="ECO:0000313" key="16">
    <source>
        <dbReference type="Proteomes" id="UP000746747"/>
    </source>
</evidence>
<keyword evidence="12" id="KW-0670">Pyruvate</keyword>
<keyword evidence="13" id="KW-0812">Transmembrane</keyword>
<keyword evidence="5" id="KW-0808">Transferase</keyword>
<gene>
    <name evidence="15" type="ORF">CJOHNSTONI_LOCUS8758</name>
</gene>
<sequence>MNSILVISGGQEQYDNVASSIDYTSSPRWCIGFILVLTAAYFIFRSVLGKYFNEQTKSLHILFFNDDITMNGSAQSNVDHRLDEYIHRYYPPEIITEYIERMKPLDGHAKKSTENQEVSNLVHRCKININNQPHLERKTAIICTIGPACGSVEKLKEMISSGMNIARLNFSHGSHEYHATTIKNIREAVQSFHQKPLVAIALDTKGPEIRTGLING</sequence>
<comment type="caution">
    <text evidence="15">The sequence shown here is derived from an EMBL/GenBank/DDBJ whole genome shotgun (WGS) entry which is preliminary data.</text>
</comment>
<protein>
    <recommendedName>
        <fullName evidence="4">pyruvate kinase</fullName>
        <ecNumber evidence="4">2.7.1.40</ecNumber>
    </recommendedName>
</protein>
<dbReference type="GO" id="GO:0030955">
    <property type="term" value="F:potassium ion binding"/>
    <property type="evidence" value="ECO:0007669"/>
    <property type="project" value="InterPro"/>
</dbReference>
<keyword evidence="8" id="KW-0418">Kinase</keyword>
<dbReference type="InterPro" id="IPR015813">
    <property type="entry name" value="Pyrv/PenolPyrv_kinase-like_dom"/>
</dbReference>
<comment type="pathway">
    <text evidence="2">Carbohydrate degradation; glycolysis; pyruvate from D-glyceraldehyde 3-phosphate: step 5/5.</text>
</comment>
<dbReference type="PANTHER" id="PTHR11817">
    <property type="entry name" value="PYRUVATE KINASE"/>
    <property type="match status" value="1"/>
</dbReference>
<dbReference type="Pfam" id="PF00224">
    <property type="entry name" value="PK"/>
    <property type="match status" value="1"/>
</dbReference>
<evidence type="ECO:0000259" key="14">
    <source>
        <dbReference type="Pfam" id="PF00224"/>
    </source>
</evidence>
<keyword evidence="7" id="KW-0547">Nucleotide-binding</keyword>
<evidence type="ECO:0000256" key="12">
    <source>
        <dbReference type="ARBA" id="ARBA00023317"/>
    </source>
</evidence>
<dbReference type="OrthoDB" id="5858443at2759"/>
<keyword evidence="6" id="KW-0479">Metal-binding</keyword>
<evidence type="ECO:0000256" key="13">
    <source>
        <dbReference type="SAM" id="Phobius"/>
    </source>
</evidence>
<proteinExistence type="inferred from homology"/>
<feature type="domain" description="Pyruvate kinase barrel" evidence="14">
    <location>
        <begin position="137"/>
        <end position="215"/>
    </location>
</feature>
<accession>A0A8J2MAP4</accession>
<dbReference type="SUPFAM" id="SSF51621">
    <property type="entry name" value="Phosphoenolpyruvate/pyruvate domain"/>
    <property type="match status" value="1"/>
</dbReference>
<dbReference type="Gene3D" id="3.20.20.60">
    <property type="entry name" value="Phosphoenolpyruvate-binding domains"/>
    <property type="match status" value="1"/>
</dbReference>
<keyword evidence="9" id="KW-0067">ATP-binding</keyword>
<dbReference type="InterPro" id="IPR001697">
    <property type="entry name" value="Pyr_Knase"/>
</dbReference>
<dbReference type="GO" id="GO:0005524">
    <property type="term" value="F:ATP binding"/>
    <property type="evidence" value="ECO:0007669"/>
    <property type="project" value="UniProtKB-KW"/>
</dbReference>
<organism evidence="15 16">
    <name type="scientific">Cercopithifilaria johnstoni</name>
    <dbReference type="NCBI Taxonomy" id="2874296"/>
    <lineage>
        <taxon>Eukaryota</taxon>
        <taxon>Metazoa</taxon>
        <taxon>Ecdysozoa</taxon>
        <taxon>Nematoda</taxon>
        <taxon>Chromadorea</taxon>
        <taxon>Rhabditida</taxon>
        <taxon>Spirurina</taxon>
        <taxon>Spiruromorpha</taxon>
        <taxon>Filarioidea</taxon>
        <taxon>Onchocercidae</taxon>
        <taxon>Cercopithifilaria</taxon>
    </lineage>
</organism>
<dbReference type="GO" id="GO:0016301">
    <property type="term" value="F:kinase activity"/>
    <property type="evidence" value="ECO:0007669"/>
    <property type="project" value="UniProtKB-KW"/>
</dbReference>
<evidence type="ECO:0000256" key="1">
    <source>
        <dbReference type="ARBA" id="ARBA00001958"/>
    </source>
</evidence>
<keyword evidence="13" id="KW-1133">Transmembrane helix</keyword>
<keyword evidence="13" id="KW-0472">Membrane</keyword>
<dbReference type="EMBL" id="CAKAEH010001749">
    <property type="protein sequence ID" value="CAG9539130.1"/>
    <property type="molecule type" value="Genomic_DNA"/>
</dbReference>
<evidence type="ECO:0000256" key="5">
    <source>
        <dbReference type="ARBA" id="ARBA00022679"/>
    </source>
</evidence>
<comment type="cofactor">
    <cofactor evidence="1">
        <name>K(+)</name>
        <dbReference type="ChEBI" id="CHEBI:29103"/>
    </cofactor>
</comment>
<evidence type="ECO:0000256" key="4">
    <source>
        <dbReference type="ARBA" id="ARBA00012142"/>
    </source>
</evidence>
<reference evidence="15" key="1">
    <citation type="submission" date="2021-09" db="EMBL/GenBank/DDBJ databases">
        <authorList>
            <consortium name="Pathogen Informatics"/>
        </authorList>
    </citation>
    <scope>NUCLEOTIDE SEQUENCE</scope>
</reference>
<dbReference type="InterPro" id="IPR040442">
    <property type="entry name" value="Pyrv_kinase-like_dom_sf"/>
</dbReference>
<dbReference type="EC" id="2.7.1.40" evidence="4"/>
<keyword evidence="10" id="KW-0460">Magnesium</keyword>
<evidence type="ECO:0000313" key="15">
    <source>
        <dbReference type="EMBL" id="CAG9539130.1"/>
    </source>
</evidence>
<evidence type="ECO:0000256" key="8">
    <source>
        <dbReference type="ARBA" id="ARBA00022777"/>
    </source>
</evidence>
<dbReference type="GO" id="GO:0000287">
    <property type="term" value="F:magnesium ion binding"/>
    <property type="evidence" value="ECO:0007669"/>
    <property type="project" value="InterPro"/>
</dbReference>
<evidence type="ECO:0000256" key="6">
    <source>
        <dbReference type="ARBA" id="ARBA00022723"/>
    </source>
</evidence>
<evidence type="ECO:0000256" key="2">
    <source>
        <dbReference type="ARBA" id="ARBA00004997"/>
    </source>
</evidence>
<evidence type="ECO:0000256" key="10">
    <source>
        <dbReference type="ARBA" id="ARBA00022842"/>
    </source>
</evidence>
<dbReference type="AlphaFoldDB" id="A0A8J2MAP4"/>
<evidence type="ECO:0000256" key="3">
    <source>
        <dbReference type="ARBA" id="ARBA00008663"/>
    </source>
</evidence>
<evidence type="ECO:0000256" key="7">
    <source>
        <dbReference type="ARBA" id="ARBA00022741"/>
    </source>
</evidence>
<evidence type="ECO:0000256" key="11">
    <source>
        <dbReference type="ARBA" id="ARBA00023152"/>
    </source>
</evidence>
<dbReference type="UniPathway" id="UPA00109">
    <property type="reaction ID" value="UER00188"/>
</dbReference>
<comment type="similarity">
    <text evidence="3">Belongs to the pyruvate kinase family.</text>
</comment>
<dbReference type="GO" id="GO:0004743">
    <property type="term" value="F:pyruvate kinase activity"/>
    <property type="evidence" value="ECO:0007669"/>
    <property type="project" value="UniProtKB-EC"/>
</dbReference>
<dbReference type="InterPro" id="IPR015793">
    <property type="entry name" value="Pyrv_Knase_brl"/>
</dbReference>
<feature type="transmembrane region" description="Helical" evidence="13">
    <location>
        <begin position="26"/>
        <end position="44"/>
    </location>
</feature>
<feature type="non-terminal residue" evidence="15">
    <location>
        <position position="1"/>
    </location>
</feature>
<name>A0A8J2MAP4_9BILA</name>
<keyword evidence="11" id="KW-0324">Glycolysis</keyword>
<keyword evidence="16" id="KW-1185">Reference proteome</keyword>
<dbReference type="Proteomes" id="UP000746747">
    <property type="component" value="Unassembled WGS sequence"/>
</dbReference>
<evidence type="ECO:0000256" key="9">
    <source>
        <dbReference type="ARBA" id="ARBA00022840"/>
    </source>
</evidence>